<evidence type="ECO:0000313" key="2">
    <source>
        <dbReference type="Proteomes" id="UP000756346"/>
    </source>
</evidence>
<organism evidence="1 2">
    <name type="scientific">Microdochium trichocladiopsis</name>
    <dbReference type="NCBI Taxonomy" id="1682393"/>
    <lineage>
        <taxon>Eukaryota</taxon>
        <taxon>Fungi</taxon>
        <taxon>Dikarya</taxon>
        <taxon>Ascomycota</taxon>
        <taxon>Pezizomycotina</taxon>
        <taxon>Sordariomycetes</taxon>
        <taxon>Xylariomycetidae</taxon>
        <taxon>Xylariales</taxon>
        <taxon>Microdochiaceae</taxon>
        <taxon>Microdochium</taxon>
    </lineage>
</organism>
<dbReference type="OrthoDB" id="3647246at2759"/>
<reference evidence="1" key="1">
    <citation type="journal article" date="2021" name="Nat. Commun.">
        <title>Genetic determinants of endophytism in the Arabidopsis root mycobiome.</title>
        <authorList>
            <person name="Mesny F."/>
            <person name="Miyauchi S."/>
            <person name="Thiergart T."/>
            <person name="Pickel B."/>
            <person name="Atanasova L."/>
            <person name="Karlsson M."/>
            <person name="Huettel B."/>
            <person name="Barry K.W."/>
            <person name="Haridas S."/>
            <person name="Chen C."/>
            <person name="Bauer D."/>
            <person name="Andreopoulos W."/>
            <person name="Pangilinan J."/>
            <person name="LaButti K."/>
            <person name="Riley R."/>
            <person name="Lipzen A."/>
            <person name="Clum A."/>
            <person name="Drula E."/>
            <person name="Henrissat B."/>
            <person name="Kohler A."/>
            <person name="Grigoriev I.V."/>
            <person name="Martin F.M."/>
            <person name="Hacquard S."/>
        </authorList>
    </citation>
    <scope>NUCLEOTIDE SEQUENCE</scope>
    <source>
        <strain evidence="1">MPI-CAGE-CH-0230</strain>
    </source>
</reference>
<name>A0A9P8YEM7_9PEZI</name>
<dbReference type="EMBL" id="JAGTJQ010000003">
    <property type="protein sequence ID" value="KAH7035546.1"/>
    <property type="molecule type" value="Genomic_DNA"/>
</dbReference>
<dbReference type="AlphaFoldDB" id="A0A9P8YEM7"/>
<sequence>MGQGSKMTGAASYALAHGLTVDHLELPAPFLGGHFANLDDMISRTDSPHVPLDDSTLPQLDLSAWPFVQPCLERLHTSRAAVDLMNQALTLDREACPVVPVKSCRSALKLSALKIELPLLGTDHDHDVKELLRLCRIKRAPLLTGDTLPLERLDVEQDEAIAFPASVATTRQALTSNTLWDKIDASREAMEFLAQSLECVSRETSALDIGAQPRKARPVAAYIERHSMTPPLLSPVRSAELFIPDAEVCEVPLTSDPATLIEDDLRNIEKRLFYEDSPRQSDHAQVDIRLFVSSPVNTELGTSKHSRSYEPVRVESPLLLHDNSSNTVEYGRTVQDYASEIVGPQKPGNVSSEVDDTCLPHEIFMEGAQQIVDKFRIGLQQERLDAGDATARVEVPVVNFKIESPTWQYCAHDSRMHFRHVLRESQSSLKPPGLSRQVLSGMPLRWIPFSFELGTIVIKESIDELADVEAMLGDCPKVRIATSVDFSPYVTGSVNLFRRHFDDDEIISQQGQITASRRRSIEGPELDRLLEEKTRSLPNGDSYRKPQSTHDKIADIGLGVQEYIPDLRRPHHVAESSKMNLLPDSTSESATGILLDNFMSMHAYKKRKLTSSTYFSNVAPQSPRMEVENQKLQRAEVLENEVGFEMVTPASDCPAYFPLTSSPHPPARIIKSLAVDRIVFNKLEAQHPALTANGGNGNSLRARVASVAQRLSVTELQDLAEFSGFAAALNNHVDVIYTGGGGSSL</sequence>
<accession>A0A9P8YEM7</accession>
<keyword evidence="2" id="KW-1185">Reference proteome</keyword>
<gene>
    <name evidence="1" type="ORF">B0I36DRAFT_347300</name>
</gene>
<comment type="caution">
    <text evidence="1">The sequence shown here is derived from an EMBL/GenBank/DDBJ whole genome shotgun (WGS) entry which is preliminary data.</text>
</comment>
<dbReference type="GeneID" id="70186103"/>
<protein>
    <submittedName>
        <fullName evidence="1">Uncharacterized protein</fullName>
    </submittedName>
</protein>
<dbReference type="Proteomes" id="UP000756346">
    <property type="component" value="Unassembled WGS sequence"/>
</dbReference>
<evidence type="ECO:0000313" key="1">
    <source>
        <dbReference type="EMBL" id="KAH7035546.1"/>
    </source>
</evidence>
<dbReference type="RefSeq" id="XP_046015639.1">
    <property type="nucleotide sequence ID" value="XM_046156557.1"/>
</dbReference>
<proteinExistence type="predicted"/>